<dbReference type="PROSITE" id="PS50878">
    <property type="entry name" value="RT_POL"/>
    <property type="match status" value="1"/>
</dbReference>
<dbReference type="SUPFAM" id="SSF56219">
    <property type="entry name" value="DNase I-like"/>
    <property type="match status" value="1"/>
</dbReference>
<dbReference type="InterPro" id="IPR036397">
    <property type="entry name" value="RNaseH_sf"/>
</dbReference>
<sequence length="1000" mass="115279">MVITLWGSSDTNPRGRQIETLIEDHGLCILNDNSYTHFHQASHTFHTIDLAICSPSLAPFWKFSTSTNLFNSDHFPVVLTHIKNDPIFPKRPIKYIFKKADWPLFESLCQLTPDMVDKKSIDIAVNTITDCIITSADISIPKTSGNIPKLSKPWWNTECDTCQKTLEKAWYNFRRYPTTHNLIKFKKARAKFRQIRRRSMNTTWCSYVNSITRQVSSKIIWDKKIITTFSYHELKNALIKSNPTSPGPDQIHNNMLKHLGESSLLTILLLFNRIWQERVFPLSWLKAIVVPIPKPGKDKQDPNNYRPIALTSCLSKLLERMVSARLMHVLERSKWFVPSQSGFRRRRGTIDNLLKLETAIREAFVRKKHLVSIFFDIEKAYDRTWRHGILKDLSDIGLKGNLPLFIKNFLKTRIFQIRIGNILSDNFHQQEGVPQGSVLSVLLFIIKINGIVSKLPAYVNSTLFVDDIQIHCAGDDMGFIQRQLQTAVNDMTYWASKNGFIFSPQKTVCMHFCRRRGLHPDPEFQLNGSPIPIVQETKFLGIVFDRKLTFRSHIKHLKTKCIRTLNIMKVLSNTSWGADKVSLMRIYRSLVRSKLDYGVPVYGSAAKSTLKMLDSVHHQGLRIATGAFRTTPIPSLHVISGEPSLELRRHRLSLSYFYKIKSDESHPQHYKVINPIFGSLFSVRLSFTPTFGFRIGEILRYFEIEDFPMVSNIEDPPPWKETQLDFIDDFLHFFKPGTSDNVFQQHFYDHRQCYSDYVPIYTDGSKSDNHVGSAAVFPDFTIAETLHPFCSVYTSELYAIYLGLLKISTLNFKKAVIYTDSRSGINALRRAKHTNHPLVMQCLHLQHTLKKTKIKYCWIPGHVGIPGNERADKAAKSTNASRETFVPLADALQAVKLSQHRIWQRIWDGQSNNKLYKIQPSIKGFGNLTIRKLDVILTRLRVGHTFLTHRHLLYSDPAPICNGCNCILSVEHILCQLYFITTRLLFSKTSSLWSTYHWFN</sequence>
<dbReference type="OrthoDB" id="6433748at2759"/>
<keyword evidence="3" id="KW-0695">RNA-directed DNA polymerase</keyword>
<evidence type="ECO:0000313" key="3">
    <source>
        <dbReference type="EMBL" id="GBL78646.1"/>
    </source>
</evidence>
<dbReference type="InterPro" id="IPR005135">
    <property type="entry name" value="Endo/exonuclease/phosphatase"/>
</dbReference>
<evidence type="ECO:0000259" key="2">
    <source>
        <dbReference type="PROSITE" id="PS50879"/>
    </source>
</evidence>
<proteinExistence type="predicted"/>
<dbReference type="GO" id="GO:0003964">
    <property type="term" value="F:RNA-directed DNA polymerase activity"/>
    <property type="evidence" value="ECO:0007669"/>
    <property type="project" value="UniProtKB-KW"/>
</dbReference>
<dbReference type="Pfam" id="PF14529">
    <property type="entry name" value="Exo_endo_phos_2"/>
    <property type="match status" value="1"/>
</dbReference>
<evidence type="ECO:0000259" key="1">
    <source>
        <dbReference type="PROSITE" id="PS50878"/>
    </source>
</evidence>
<accession>A0A4Y2AHE1</accession>
<dbReference type="PROSITE" id="PS50879">
    <property type="entry name" value="RNASE_H_1"/>
    <property type="match status" value="1"/>
</dbReference>
<dbReference type="InterPro" id="IPR043502">
    <property type="entry name" value="DNA/RNA_pol_sf"/>
</dbReference>
<dbReference type="Gene3D" id="3.60.10.10">
    <property type="entry name" value="Endonuclease/exonuclease/phosphatase"/>
    <property type="match status" value="1"/>
</dbReference>
<dbReference type="Gene3D" id="3.30.420.10">
    <property type="entry name" value="Ribonuclease H-like superfamily/Ribonuclease H"/>
    <property type="match status" value="1"/>
</dbReference>
<dbReference type="SUPFAM" id="SSF53098">
    <property type="entry name" value="Ribonuclease H-like"/>
    <property type="match status" value="1"/>
</dbReference>
<feature type="domain" description="Reverse transcriptase" evidence="1">
    <location>
        <begin position="273"/>
        <end position="544"/>
    </location>
</feature>
<gene>
    <name evidence="3" type="primary">X-elementORF2_696</name>
    <name evidence="3" type="ORF">AVEN_65222_1</name>
</gene>
<dbReference type="Proteomes" id="UP000499080">
    <property type="component" value="Unassembled WGS sequence"/>
</dbReference>
<feature type="domain" description="RNase H type-1" evidence="2">
    <location>
        <begin position="754"/>
        <end position="880"/>
    </location>
</feature>
<reference evidence="3 4" key="1">
    <citation type="journal article" date="2019" name="Sci. Rep.">
        <title>Orb-weaving spider Araneus ventricosus genome elucidates the spidroin gene catalogue.</title>
        <authorList>
            <person name="Kono N."/>
            <person name="Nakamura H."/>
            <person name="Ohtoshi R."/>
            <person name="Moran D.A.P."/>
            <person name="Shinohara A."/>
            <person name="Yoshida Y."/>
            <person name="Fujiwara M."/>
            <person name="Mori M."/>
            <person name="Tomita M."/>
            <person name="Arakawa K."/>
        </authorList>
    </citation>
    <scope>NUCLEOTIDE SEQUENCE [LARGE SCALE GENOMIC DNA]</scope>
</reference>
<dbReference type="EMBL" id="BGPR01000016">
    <property type="protein sequence ID" value="GBL78646.1"/>
    <property type="molecule type" value="Genomic_DNA"/>
</dbReference>
<dbReference type="GO" id="GO:0004523">
    <property type="term" value="F:RNA-DNA hybrid ribonuclease activity"/>
    <property type="evidence" value="ECO:0007669"/>
    <property type="project" value="InterPro"/>
</dbReference>
<dbReference type="Pfam" id="PF00078">
    <property type="entry name" value="RVT_1"/>
    <property type="match status" value="1"/>
</dbReference>
<keyword evidence="3" id="KW-0548">Nucleotidyltransferase</keyword>
<evidence type="ECO:0000313" key="4">
    <source>
        <dbReference type="Proteomes" id="UP000499080"/>
    </source>
</evidence>
<dbReference type="InterPro" id="IPR036691">
    <property type="entry name" value="Endo/exonu/phosph_ase_sf"/>
</dbReference>
<comment type="caution">
    <text evidence="3">The sequence shown here is derived from an EMBL/GenBank/DDBJ whole genome shotgun (WGS) entry which is preliminary data.</text>
</comment>
<dbReference type="SUPFAM" id="SSF56672">
    <property type="entry name" value="DNA/RNA polymerases"/>
    <property type="match status" value="1"/>
</dbReference>
<keyword evidence="4" id="KW-1185">Reference proteome</keyword>
<organism evidence="3 4">
    <name type="scientific">Araneus ventricosus</name>
    <name type="common">Orbweaver spider</name>
    <name type="synonym">Epeira ventricosa</name>
    <dbReference type="NCBI Taxonomy" id="182803"/>
    <lineage>
        <taxon>Eukaryota</taxon>
        <taxon>Metazoa</taxon>
        <taxon>Ecdysozoa</taxon>
        <taxon>Arthropoda</taxon>
        <taxon>Chelicerata</taxon>
        <taxon>Arachnida</taxon>
        <taxon>Araneae</taxon>
        <taxon>Araneomorphae</taxon>
        <taxon>Entelegynae</taxon>
        <taxon>Araneoidea</taxon>
        <taxon>Araneidae</taxon>
        <taxon>Araneus</taxon>
    </lineage>
</organism>
<dbReference type="AlphaFoldDB" id="A0A4Y2AHE1"/>
<dbReference type="InterPro" id="IPR002156">
    <property type="entry name" value="RNaseH_domain"/>
</dbReference>
<name>A0A4Y2AHE1_ARAVE</name>
<dbReference type="Pfam" id="PF00075">
    <property type="entry name" value="RNase_H"/>
    <property type="match status" value="1"/>
</dbReference>
<dbReference type="InterPro" id="IPR000477">
    <property type="entry name" value="RT_dom"/>
</dbReference>
<dbReference type="InterPro" id="IPR012337">
    <property type="entry name" value="RNaseH-like_sf"/>
</dbReference>
<dbReference type="CDD" id="cd01650">
    <property type="entry name" value="RT_nLTR_like"/>
    <property type="match status" value="1"/>
</dbReference>
<dbReference type="GO" id="GO:0042575">
    <property type="term" value="C:DNA polymerase complex"/>
    <property type="evidence" value="ECO:0007669"/>
    <property type="project" value="UniProtKB-ARBA"/>
</dbReference>
<dbReference type="PANTHER" id="PTHR36688:SF1">
    <property type="entry name" value="ENDONUCLEASE_EXONUCLEASE_PHOSPHATASE DOMAIN-CONTAINING PROTEIN"/>
    <property type="match status" value="1"/>
</dbReference>
<dbReference type="GO" id="GO:0003676">
    <property type="term" value="F:nucleic acid binding"/>
    <property type="evidence" value="ECO:0007669"/>
    <property type="project" value="InterPro"/>
</dbReference>
<dbReference type="PANTHER" id="PTHR36688">
    <property type="entry name" value="ENDO/EXONUCLEASE/PHOSPHATASE DOMAIN-CONTAINING PROTEIN"/>
    <property type="match status" value="1"/>
</dbReference>
<dbReference type="InterPro" id="IPR052560">
    <property type="entry name" value="RdDP_mobile_element"/>
</dbReference>
<dbReference type="CDD" id="cd09276">
    <property type="entry name" value="Rnase_HI_RT_non_LTR"/>
    <property type="match status" value="1"/>
</dbReference>
<keyword evidence="3" id="KW-0808">Transferase</keyword>
<protein>
    <submittedName>
        <fullName evidence="3">Putative RNA-directed DNA polymerase from transposon X-element</fullName>
    </submittedName>
</protein>